<proteinExistence type="predicted"/>
<keyword evidence="2" id="KW-1185">Reference proteome</keyword>
<dbReference type="KEGG" id="chig:CH63R_13395"/>
<reference evidence="2" key="1">
    <citation type="journal article" date="2017" name="BMC Genomics">
        <title>Gapless genome assembly of Colletotrichum higginsianum reveals chromosome structure and association of transposable elements with secondary metabolite gene clusters.</title>
        <authorList>
            <person name="Dallery J.-F."/>
            <person name="Lapalu N."/>
            <person name="Zampounis A."/>
            <person name="Pigne S."/>
            <person name="Luyten I."/>
            <person name="Amselem J."/>
            <person name="Wittenberg A.H.J."/>
            <person name="Zhou S."/>
            <person name="de Queiroz M.V."/>
            <person name="Robin G.P."/>
            <person name="Auger A."/>
            <person name="Hainaut M."/>
            <person name="Henrissat B."/>
            <person name="Kim K.-T."/>
            <person name="Lee Y.-H."/>
            <person name="Lespinet O."/>
            <person name="Schwartz D.C."/>
            <person name="Thon M.R."/>
            <person name="O'Connell R.J."/>
        </authorList>
    </citation>
    <scope>NUCLEOTIDE SEQUENCE [LARGE SCALE GENOMIC DNA]</scope>
    <source>
        <strain evidence="2">IMI 349063</strain>
    </source>
</reference>
<organism evidence="1 2">
    <name type="scientific">Colletotrichum higginsianum (strain IMI 349063)</name>
    <name type="common">Crucifer anthracnose fungus</name>
    <dbReference type="NCBI Taxonomy" id="759273"/>
    <lineage>
        <taxon>Eukaryota</taxon>
        <taxon>Fungi</taxon>
        <taxon>Dikarya</taxon>
        <taxon>Ascomycota</taxon>
        <taxon>Pezizomycotina</taxon>
        <taxon>Sordariomycetes</taxon>
        <taxon>Hypocreomycetidae</taxon>
        <taxon>Glomerellales</taxon>
        <taxon>Glomerellaceae</taxon>
        <taxon>Colletotrichum</taxon>
        <taxon>Colletotrichum destructivum species complex</taxon>
    </lineage>
</organism>
<dbReference type="RefSeq" id="XP_018152786.1">
    <property type="nucleotide sequence ID" value="XM_018308369.1"/>
</dbReference>
<gene>
    <name evidence="1" type="ORF">CH63R_13395</name>
</gene>
<dbReference type="EMBL" id="LTAN01000009">
    <property type="protein sequence ID" value="OBR04268.1"/>
    <property type="molecule type" value="Genomic_DNA"/>
</dbReference>
<sequence>MGPSDLARFQQLRHGVPRGDLVASSASRTHDLKSNWAFLRLFAKVLAMFTQSRPGITSHIGKSDVQSGFFDIISAKVDVLFALDDTMPVTAGVRNDAKPASDGVVEQHLVANRDVL</sequence>
<comment type="caution">
    <text evidence="1">The sequence shown here is derived from an EMBL/GenBank/DDBJ whole genome shotgun (WGS) entry which is preliminary data.</text>
</comment>
<protein>
    <submittedName>
        <fullName evidence="1">Uncharacterized protein</fullName>
    </submittedName>
</protein>
<dbReference type="AlphaFoldDB" id="A0A1B7XWY0"/>
<accession>A0A1B7XWY0</accession>
<dbReference type="GeneID" id="28872476"/>
<dbReference type="Proteomes" id="UP000092177">
    <property type="component" value="Chromosome 9"/>
</dbReference>
<evidence type="ECO:0000313" key="1">
    <source>
        <dbReference type="EMBL" id="OBR04268.1"/>
    </source>
</evidence>
<dbReference type="VEuPathDB" id="FungiDB:CH63R_13395"/>
<evidence type="ECO:0000313" key="2">
    <source>
        <dbReference type="Proteomes" id="UP000092177"/>
    </source>
</evidence>
<name>A0A1B7XWY0_COLHI</name>